<dbReference type="EMBL" id="KQ087182">
    <property type="protein sequence ID" value="KLT45231.1"/>
    <property type="molecule type" value="Genomic_DNA"/>
</dbReference>
<accession>A0A0J0XVZ1</accession>
<gene>
    <name evidence="1" type="ORF">CC85DRAFT_255541</name>
</gene>
<dbReference type="RefSeq" id="XP_018281722.1">
    <property type="nucleotide sequence ID" value="XM_018420682.1"/>
</dbReference>
<dbReference type="AlphaFoldDB" id="A0A0J0XVZ1"/>
<protein>
    <recommendedName>
        <fullName evidence="3">Mediator complex subunit 18</fullName>
    </recommendedName>
</protein>
<keyword evidence="2" id="KW-1185">Reference proteome</keyword>
<evidence type="ECO:0000313" key="1">
    <source>
        <dbReference type="EMBL" id="KLT45231.1"/>
    </source>
</evidence>
<reference evidence="1 2" key="1">
    <citation type="submission" date="2015-03" db="EMBL/GenBank/DDBJ databases">
        <title>Genomics and transcriptomics of the oil-accumulating basidiomycete yeast T. oleaginosus allow insights into substrate utilization and the diverse evolutionary trajectories of mating systems in fungi.</title>
        <authorList>
            <consortium name="DOE Joint Genome Institute"/>
            <person name="Kourist R."/>
            <person name="Kracht O."/>
            <person name="Bracharz F."/>
            <person name="Lipzen A."/>
            <person name="Nolan M."/>
            <person name="Ohm R."/>
            <person name="Grigoriev I."/>
            <person name="Sun S."/>
            <person name="Heitman J."/>
            <person name="Bruck T."/>
            <person name="Nowrousian M."/>
        </authorList>
    </citation>
    <scope>NUCLEOTIDE SEQUENCE [LARGE SCALE GENOMIC DNA]</scope>
    <source>
        <strain evidence="1 2">IBC0246</strain>
    </source>
</reference>
<dbReference type="Proteomes" id="UP000053611">
    <property type="component" value="Unassembled WGS sequence"/>
</dbReference>
<proteinExistence type="predicted"/>
<dbReference type="OrthoDB" id="2591432at2759"/>
<dbReference type="GeneID" id="28981285"/>
<name>A0A0J0XVZ1_9TREE</name>
<evidence type="ECO:0000313" key="2">
    <source>
        <dbReference type="Proteomes" id="UP000053611"/>
    </source>
</evidence>
<sequence>MTSQAQLLPSLYALLPAEQLELMLARLSNTALHVEPYHVRDSVYVNTNPVIPGQHRTLRLRGRKRRRRRTRGTPRWAGGLEDEAVDRWEYSLAWMSPPLLGREYADMHVQACISLEVAGLSTREEVEEYVEGLGFKHQHTTTRVGHLFSLPIAGFTTTLQLTVTRVLGDEGLSKTAEPYFVQMTPARPVSTTAERGLLTLQDAMRVMQETAGRIEGLKWETGKDGAAVPARR</sequence>
<dbReference type="Gene3D" id="2.40.320.10">
    <property type="entry name" value="Hypothetical Protein Pfu-838710-001"/>
    <property type="match status" value="1"/>
</dbReference>
<evidence type="ECO:0008006" key="3">
    <source>
        <dbReference type="Google" id="ProtNLM"/>
    </source>
</evidence>
<organism evidence="1 2">
    <name type="scientific">Cutaneotrichosporon oleaginosum</name>
    <dbReference type="NCBI Taxonomy" id="879819"/>
    <lineage>
        <taxon>Eukaryota</taxon>
        <taxon>Fungi</taxon>
        <taxon>Dikarya</taxon>
        <taxon>Basidiomycota</taxon>
        <taxon>Agaricomycotina</taxon>
        <taxon>Tremellomycetes</taxon>
        <taxon>Trichosporonales</taxon>
        <taxon>Trichosporonaceae</taxon>
        <taxon>Cutaneotrichosporon</taxon>
    </lineage>
</organism>